<evidence type="ECO:0000313" key="2">
    <source>
        <dbReference type="EMBL" id="QKX61772.1"/>
    </source>
</evidence>
<keyword evidence="3" id="KW-1185">Reference proteome</keyword>
<feature type="compositionally biased region" description="Basic residues" evidence="1">
    <location>
        <begin position="207"/>
        <end position="218"/>
    </location>
</feature>
<dbReference type="OrthoDB" id="371463at2759"/>
<sequence>MPVYKIHGFQWPRGGVPSVRVFIVLENLDDAAAEYIQQKKTSNLILDALKKNHPVATGHLPDLQLIEQYDPLDTTEAAVSQPYAFVADRVTLLPEHTRPRRGLSVSIDQHQLDETISPEARDSLAEIRDAIAPGQQIGWWIVYNGDPERYFPEIDDDDISYDGASVLSSENGHSSVSDFRSESQPDFKQPPVPDIPPQSPTITGPGLKKKRSFWKRRA</sequence>
<dbReference type="RefSeq" id="XP_035347946.1">
    <property type="nucleotide sequence ID" value="XM_035492053.1"/>
</dbReference>
<feature type="compositionally biased region" description="Polar residues" evidence="1">
    <location>
        <begin position="166"/>
        <end position="178"/>
    </location>
</feature>
<accession>A0A7H8R5W6</accession>
<dbReference type="KEGG" id="trg:TRUGW13939_08928"/>
<proteinExistence type="predicted"/>
<feature type="region of interest" description="Disordered" evidence="1">
    <location>
        <begin position="161"/>
        <end position="218"/>
    </location>
</feature>
<dbReference type="AlphaFoldDB" id="A0A7H8R5W6"/>
<dbReference type="GeneID" id="55996412"/>
<name>A0A7H8R5W6_TALRU</name>
<gene>
    <name evidence="2" type="ORF">TRUGW13939_08928</name>
</gene>
<organism evidence="2 3">
    <name type="scientific">Talaromyces rugulosus</name>
    <name type="common">Penicillium rugulosum</name>
    <dbReference type="NCBI Taxonomy" id="121627"/>
    <lineage>
        <taxon>Eukaryota</taxon>
        <taxon>Fungi</taxon>
        <taxon>Dikarya</taxon>
        <taxon>Ascomycota</taxon>
        <taxon>Pezizomycotina</taxon>
        <taxon>Eurotiomycetes</taxon>
        <taxon>Eurotiomycetidae</taxon>
        <taxon>Eurotiales</taxon>
        <taxon>Trichocomaceae</taxon>
        <taxon>Talaromyces</taxon>
        <taxon>Talaromyces sect. Islandici</taxon>
    </lineage>
</organism>
<feature type="compositionally biased region" description="Pro residues" evidence="1">
    <location>
        <begin position="188"/>
        <end position="199"/>
    </location>
</feature>
<reference evidence="3" key="1">
    <citation type="submission" date="2020-06" db="EMBL/GenBank/DDBJ databases">
        <title>A chromosome-scale genome assembly of Talaromyces rugulosus W13939.</title>
        <authorList>
            <person name="Wang B."/>
            <person name="Guo L."/>
            <person name="Ye K."/>
            <person name="Wang L."/>
        </authorList>
    </citation>
    <scope>NUCLEOTIDE SEQUENCE [LARGE SCALE GENOMIC DNA]</scope>
    <source>
        <strain evidence="3">W13939</strain>
    </source>
</reference>
<evidence type="ECO:0000256" key="1">
    <source>
        <dbReference type="SAM" id="MobiDB-lite"/>
    </source>
</evidence>
<dbReference type="EMBL" id="CP055902">
    <property type="protein sequence ID" value="QKX61772.1"/>
    <property type="molecule type" value="Genomic_DNA"/>
</dbReference>
<protein>
    <submittedName>
        <fullName evidence="2">Uncharacterized protein</fullName>
    </submittedName>
</protein>
<evidence type="ECO:0000313" key="3">
    <source>
        <dbReference type="Proteomes" id="UP000509510"/>
    </source>
</evidence>
<dbReference type="Proteomes" id="UP000509510">
    <property type="component" value="Chromosome V"/>
</dbReference>